<dbReference type="EMBL" id="CP021354">
    <property type="protein sequence ID" value="AWK73725.1"/>
    <property type="molecule type" value="Genomic_DNA"/>
</dbReference>
<proteinExistence type="predicted"/>
<name>A0A2S2BYK7_9NOCA</name>
<evidence type="ECO:0000313" key="3">
    <source>
        <dbReference type="Proteomes" id="UP000245711"/>
    </source>
</evidence>
<evidence type="ECO:0000256" key="1">
    <source>
        <dbReference type="SAM" id="Phobius"/>
    </source>
</evidence>
<dbReference type="Pfam" id="PF16951">
    <property type="entry name" value="MaAIMP_sms"/>
    <property type="match status" value="1"/>
</dbReference>
<protein>
    <recommendedName>
        <fullName evidence="4">Methionine/alanine importer small subunit</fullName>
    </recommendedName>
</protein>
<keyword evidence="3" id="KW-1185">Reference proteome</keyword>
<feature type="transmembrane region" description="Helical" evidence="1">
    <location>
        <begin position="6"/>
        <end position="27"/>
    </location>
</feature>
<dbReference type="AlphaFoldDB" id="A0A2S2BYK7"/>
<reference evidence="2 3" key="1">
    <citation type="submission" date="2017-05" db="EMBL/GenBank/DDBJ databases">
        <title>Isolation of Rhodococcus sp. S2-17 biodegrading of BP-3.</title>
        <authorList>
            <person name="Lee Y."/>
            <person name="Kim K.H."/>
            <person name="Chun B.H."/>
            <person name="Jung H.S."/>
            <person name="Jeon C.O."/>
        </authorList>
    </citation>
    <scope>NUCLEOTIDE SEQUENCE [LARGE SCALE GENOMIC DNA]</scope>
    <source>
        <strain evidence="2 3">S2-17</strain>
    </source>
</reference>
<sequence length="34" mass="3678">MTGSAIAMMVLALVLVWGGLVLSLIHLNRNPEEE</sequence>
<evidence type="ECO:0000313" key="2">
    <source>
        <dbReference type="EMBL" id="AWK73725.1"/>
    </source>
</evidence>
<dbReference type="KEGG" id="roz:CBI38_21280"/>
<evidence type="ECO:0008006" key="4">
    <source>
        <dbReference type="Google" id="ProtNLM"/>
    </source>
</evidence>
<organism evidence="2 3">
    <name type="scientific">Rhodococcus oxybenzonivorans</name>
    <dbReference type="NCBI Taxonomy" id="1990687"/>
    <lineage>
        <taxon>Bacteria</taxon>
        <taxon>Bacillati</taxon>
        <taxon>Actinomycetota</taxon>
        <taxon>Actinomycetes</taxon>
        <taxon>Mycobacteriales</taxon>
        <taxon>Nocardiaceae</taxon>
        <taxon>Rhodococcus</taxon>
    </lineage>
</organism>
<accession>A0A2S2BYK7</accession>
<keyword evidence="1" id="KW-0812">Transmembrane</keyword>
<dbReference type="InterPro" id="IPR031596">
    <property type="entry name" value="MaAIMP_sms"/>
</dbReference>
<gene>
    <name evidence="2" type="ORF">CBI38_21280</name>
</gene>
<keyword evidence="1" id="KW-1133">Transmembrane helix</keyword>
<dbReference type="RefSeq" id="WP_109332018.1">
    <property type="nucleotide sequence ID" value="NZ_CP021354.1"/>
</dbReference>
<keyword evidence="1" id="KW-0472">Membrane</keyword>
<dbReference type="NCBIfam" id="NF033493">
    <property type="entry name" value="MetS_like_NSS"/>
    <property type="match status" value="1"/>
</dbReference>
<dbReference type="Proteomes" id="UP000245711">
    <property type="component" value="Chromosome"/>
</dbReference>